<gene>
    <name evidence="2" type="ORF">PXEA_LOCUS15223</name>
</gene>
<dbReference type="AlphaFoldDB" id="A0A3S5A769"/>
<protein>
    <submittedName>
        <fullName evidence="2">Uncharacterized protein</fullName>
    </submittedName>
</protein>
<comment type="caution">
    <text evidence="2">The sequence shown here is derived from an EMBL/GenBank/DDBJ whole genome shotgun (WGS) entry which is preliminary data.</text>
</comment>
<accession>A0A3S5A769</accession>
<feature type="region of interest" description="Disordered" evidence="1">
    <location>
        <begin position="14"/>
        <end position="35"/>
    </location>
</feature>
<name>A0A3S5A769_9PLAT</name>
<dbReference type="Proteomes" id="UP000784294">
    <property type="component" value="Unassembled WGS sequence"/>
</dbReference>
<dbReference type="EMBL" id="CAAALY010053072">
    <property type="protein sequence ID" value="VEL21783.1"/>
    <property type="molecule type" value="Genomic_DNA"/>
</dbReference>
<evidence type="ECO:0000313" key="3">
    <source>
        <dbReference type="Proteomes" id="UP000784294"/>
    </source>
</evidence>
<sequence length="139" mass="15048">MSRYARSDWNGALLPATAGTGSTGPGRGRHVGPTVGRTVGRINRTPRLHLVGGAWLVRAKATCVRGLNNRIVPVWYPGPETSGHDDISSCGSGGPSVLFSPTWRQESDLSRRDVTATCNRRDEIAYPLHGRNLRPEATF</sequence>
<keyword evidence="3" id="KW-1185">Reference proteome</keyword>
<proteinExistence type="predicted"/>
<organism evidence="2 3">
    <name type="scientific">Protopolystoma xenopodis</name>
    <dbReference type="NCBI Taxonomy" id="117903"/>
    <lineage>
        <taxon>Eukaryota</taxon>
        <taxon>Metazoa</taxon>
        <taxon>Spiralia</taxon>
        <taxon>Lophotrochozoa</taxon>
        <taxon>Platyhelminthes</taxon>
        <taxon>Monogenea</taxon>
        <taxon>Polyopisthocotylea</taxon>
        <taxon>Polystomatidea</taxon>
        <taxon>Polystomatidae</taxon>
        <taxon>Protopolystoma</taxon>
    </lineage>
</organism>
<evidence type="ECO:0000256" key="1">
    <source>
        <dbReference type="SAM" id="MobiDB-lite"/>
    </source>
</evidence>
<evidence type="ECO:0000313" key="2">
    <source>
        <dbReference type="EMBL" id="VEL21783.1"/>
    </source>
</evidence>
<reference evidence="2" key="1">
    <citation type="submission" date="2018-11" db="EMBL/GenBank/DDBJ databases">
        <authorList>
            <consortium name="Pathogen Informatics"/>
        </authorList>
    </citation>
    <scope>NUCLEOTIDE SEQUENCE</scope>
</reference>